<dbReference type="AlphaFoldDB" id="A0A4Y8RKL6"/>
<keyword evidence="6" id="KW-1185">Reference proteome</keyword>
<dbReference type="InterPro" id="IPR016169">
    <property type="entry name" value="FAD-bd_PCMH_sub2"/>
</dbReference>
<dbReference type="InterPro" id="IPR005107">
    <property type="entry name" value="CO_DH_flav_C"/>
</dbReference>
<sequence>MRPETPPEILLPATLGEALASLGERAAAPLAGGTWVMRAPLRREPFAPAYVGLSRIPELSLVEVTDDAIAIGAAVTHADLANALAGFPEFAGLRLAAGSSANPAVRSAATVGGNLCTADFAAADLVPALLCLDATVELAGPAGSRLIPLADFLAQRTGLLPGHILTKVVVARTGQRTAHARLPLRKAGDYPVAIVSVAMRVDAMERIGAARIAVGSVEATARRWTGLEDALLGEPLDGARTTGIAGSLLASFNGRDGVEAPGWYRVRVLPALAGRAVASLVAA</sequence>
<dbReference type="RefSeq" id="WP_134762393.1">
    <property type="nucleotide sequence ID" value="NZ_SOZD01000003.1"/>
</dbReference>
<dbReference type="Pfam" id="PF03450">
    <property type="entry name" value="CO_deh_flav_C"/>
    <property type="match status" value="1"/>
</dbReference>
<dbReference type="GO" id="GO:0016491">
    <property type="term" value="F:oxidoreductase activity"/>
    <property type="evidence" value="ECO:0007669"/>
    <property type="project" value="UniProtKB-KW"/>
</dbReference>
<dbReference type="Pfam" id="PF00941">
    <property type="entry name" value="FAD_binding_5"/>
    <property type="match status" value="1"/>
</dbReference>
<name>A0A4Y8RKL6_9HYPH</name>
<accession>A0A4Y8RKL6</accession>
<feature type="domain" description="FAD-binding PCMH-type" evidence="4">
    <location>
        <begin position="2"/>
        <end position="175"/>
    </location>
</feature>
<dbReference type="InterPro" id="IPR016166">
    <property type="entry name" value="FAD-bd_PCMH"/>
</dbReference>
<dbReference type="InterPro" id="IPR036318">
    <property type="entry name" value="FAD-bd_PCMH-like_sf"/>
</dbReference>
<reference evidence="5 6" key="1">
    <citation type="submission" date="2019-03" db="EMBL/GenBank/DDBJ databases">
        <title>Jiella endophytica sp. nov., a novel endophytic bacterium isolated from root of Ficus microcarpa Linn. f.</title>
        <authorList>
            <person name="Tuo L."/>
        </authorList>
    </citation>
    <scope>NUCLEOTIDE SEQUENCE [LARGE SCALE GENOMIC DNA]</scope>
    <source>
        <strain evidence="5 6">CBS5Q-3</strain>
    </source>
</reference>
<protein>
    <submittedName>
        <fullName evidence="5">FAD-binding molybdopterin dehydrogenase</fullName>
    </submittedName>
</protein>
<dbReference type="InterPro" id="IPR002346">
    <property type="entry name" value="Mopterin_DH_FAD-bd"/>
</dbReference>
<dbReference type="PANTHER" id="PTHR42659:SF2">
    <property type="entry name" value="XANTHINE DEHYDROGENASE SUBUNIT C-RELATED"/>
    <property type="match status" value="1"/>
</dbReference>
<evidence type="ECO:0000256" key="2">
    <source>
        <dbReference type="ARBA" id="ARBA00022827"/>
    </source>
</evidence>
<dbReference type="GO" id="GO:0071949">
    <property type="term" value="F:FAD binding"/>
    <property type="evidence" value="ECO:0007669"/>
    <property type="project" value="InterPro"/>
</dbReference>
<keyword evidence="3" id="KW-0560">Oxidoreductase</keyword>
<dbReference type="InterPro" id="IPR051312">
    <property type="entry name" value="Diverse_Substr_Oxidored"/>
</dbReference>
<keyword evidence="1" id="KW-0285">Flavoprotein</keyword>
<dbReference type="SUPFAM" id="SSF56176">
    <property type="entry name" value="FAD-binding/transporter-associated domain-like"/>
    <property type="match status" value="1"/>
</dbReference>
<evidence type="ECO:0000259" key="4">
    <source>
        <dbReference type="PROSITE" id="PS51387"/>
    </source>
</evidence>
<dbReference type="InterPro" id="IPR036683">
    <property type="entry name" value="CO_DH_flav_C_dom_sf"/>
</dbReference>
<dbReference type="Gene3D" id="3.30.390.50">
    <property type="entry name" value="CO dehydrogenase flavoprotein, C-terminal domain"/>
    <property type="match status" value="1"/>
</dbReference>
<dbReference type="PANTHER" id="PTHR42659">
    <property type="entry name" value="XANTHINE DEHYDROGENASE SUBUNIT C-RELATED"/>
    <property type="match status" value="1"/>
</dbReference>
<dbReference type="EMBL" id="SOZD01000003">
    <property type="protein sequence ID" value="TFF23287.1"/>
    <property type="molecule type" value="Genomic_DNA"/>
</dbReference>
<evidence type="ECO:0000313" key="5">
    <source>
        <dbReference type="EMBL" id="TFF23287.1"/>
    </source>
</evidence>
<organism evidence="5 6">
    <name type="scientific">Jiella endophytica</name>
    <dbReference type="NCBI Taxonomy" id="2558362"/>
    <lineage>
        <taxon>Bacteria</taxon>
        <taxon>Pseudomonadati</taxon>
        <taxon>Pseudomonadota</taxon>
        <taxon>Alphaproteobacteria</taxon>
        <taxon>Hyphomicrobiales</taxon>
        <taxon>Aurantimonadaceae</taxon>
        <taxon>Jiella</taxon>
    </lineage>
</organism>
<comment type="caution">
    <text evidence="5">The sequence shown here is derived from an EMBL/GenBank/DDBJ whole genome shotgun (WGS) entry which is preliminary data.</text>
</comment>
<gene>
    <name evidence="5" type="ORF">E3C22_12745</name>
</gene>
<dbReference type="SMART" id="SM01092">
    <property type="entry name" value="CO_deh_flav_C"/>
    <property type="match status" value="1"/>
</dbReference>
<dbReference type="Gene3D" id="3.30.465.10">
    <property type="match status" value="1"/>
</dbReference>
<dbReference type="PROSITE" id="PS51387">
    <property type="entry name" value="FAD_PCMH"/>
    <property type="match status" value="1"/>
</dbReference>
<dbReference type="OrthoDB" id="7907344at2"/>
<proteinExistence type="predicted"/>
<evidence type="ECO:0000256" key="1">
    <source>
        <dbReference type="ARBA" id="ARBA00022630"/>
    </source>
</evidence>
<evidence type="ECO:0000313" key="6">
    <source>
        <dbReference type="Proteomes" id="UP000298179"/>
    </source>
</evidence>
<evidence type="ECO:0000256" key="3">
    <source>
        <dbReference type="ARBA" id="ARBA00023002"/>
    </source>
</evidence>
<keyword evidence="2" id="KW-0274">FAD</keyword>
<dbReference type="Proteomes" id="UP000298179">
    <property type="component" value="Unassembled WGS sequence"/>
</dbReference>
<dbReference type="SUPFAM" id="SSF55447">
    <property type="entry name" value="CO dehydrogenase flavoprotein C-terminal domain-like"/>
    <property type="match status" value="1"/>
</dbReference>